<evidence type="ECO:0000256" key="4">
    <source>
        <dbReference type="ARBA" id="ARBA00022840"/>
    </source>
</evidence>
<dbReference type="InterPro" id="IPR016151">
    <property type="entry name" value="DNA_mismatch_repair_MutS_N"/>
</dbReference>
<dbReference type="GO" id="GO:0005524">
    <property type="term" value="F:ATP binding"/>
    <property type="evidence" value="ECO:0007669"/>
    <property type="project" value="UniProtKB-KW"/>
</dbReference>
<name>A0AAF0ER62_9BASI</name>
<gene>
    <name evidence="10" type="primary">MSH3</name>
    <name evidence="10" type="ORF">MCUN1_000295</name>
</gene>
<reference evidence="10" key="1">
    <citation type="submission" date="2023-03" db="EMBL/GenBank/DDBJ databases">
        <title>Mating type loci evolution in Malassezia.</title>
        <authorList>
            <person name="Coelho M.A."/>
        </authorList>
    </citation>
    <scope>NUCLEOTIDE SEQUENCE</scope>
    <source>
        <strain evidence="10">CBS 11721</strain>
    </source>
</reference>
<dbReference type="SMART" id="SM00533">
    <property type="entry name" value="MUTSd"/>
    <property type="match status" value="1"/>
</dbReference>
<evidence type="ECO:0000256" key="2">
    <source>
        <dbReference type="ARBA" id="ARBA00022741"/>
    </source>
</evidence>
<accession>A0AAF0ER62</accession>
<evidence type="ECO:0000256" key="5">
    <source>
        <dbReference type="ARBA" id="ARBA00023125"/>
    </source>
</evidence>
<evidence type="ECO:0000313" key="10">
    <source>
        <dbReference type="EMBL" id="WFD33482.1"/>
    </source>
</evidence>
<keyword evidence="4" id="KW-0067">ATP-binding</keyword>
<dbReference type="Pfam" id="PF00488">
    <property type="entry name" value="MutS_V"/>
    <property type="match status" value="1"/>
</dbReference>
<evidence type="ECO:0000256" key="7">
    <source>
        <dbReference type="ARBA" id="ARBA00029792"/>
    </source>
</evidence>
<dbReference type="Pfam" id="PF05192">
    <property type="entry name" value="MutS_III"/>
    <property type="match status" value="1"/>
</dbReference>
<dbReference type="InterPro" id="IPR007696">
    <property type="entry name" value="DNA_mismatch_repair_MutS_core"/>
</dbReference>
<comment type="similarity">
    <text evidence="1">Belongs to the DNA mismatch repair MutS family. MSH3 subfamily.</text>
</comment>
<organism evidence="10 11">
    <name type="scientific">Malassezia cuniculi</name>
    <dbReference type="NCBI Taxonomy" id="948313"/>
    <lineage>
        <taxon>Eukaryota</taxon>
        <taxon>Fungi</taxon>
        <taxon>Dikarya</taxon>
        <taxon>Basidiomycota</taxon>
        <taxon>Ustilaginomycotina</taxon>
        <taxon>Malasseziomycetes</taxon>
        <taxon>Malasseziales</taxon>
        <taxon>Malasseziaceae</taxon>
        <taxon>Malassezia</taxon>
    </lineage>
</organism>
<keyword evidence="2" id="KW-0547">Nucleotide-binding</keyword>
<sequence>MQQSLDAFLRARPGDTAGGVSGASGPEETQSHPRKRQKVAAAAHSARKRACSVAEKPVGSGAQAEARAAPPKYTPLEKQILALKRQHAGMMLAFEVGYKLKFYGDDANTASQLLGIACTTEKNLPAAMIPVPRLSVHIKRLVGAGHKVGVVRQTETRAIKAVSDNANAPFIRELCEVYTAATWVDELDVADASATEQVLVALVEHGNSFGLVAIDVATAAITYDSFTDGHLRTCALAYIINYLNELGLADAFATRTNYRPFADRTSMLLSSNTIRDLELLQNATDKRVHGSLLWLLDQCSTPMGRRVLRRWIRRPLLDLPTLHRRQDAVSIMRNPNRPALLKAIKLLCRLPDLERGLARLVYGRITSTELATVLLSLYRISHEIERVESPSQYGTGSAMIDEALAALSVPREAISAALNAINIEEARHGNLKDMFRDPNRYPEIAAAKQVLAEDEVAFAAELEQIRKTLKRPNLNYFSVSGIDHLVEMRLSDARKAPADWVRVNSTKISVRFHTPTVISLTKQRDVHLEELNAAGKRAYGDFCRHVADNSHAIKQVIDALGLLDVLSSLGKVARQPGYTCPTVDMGPSRIVLDGFRHPMSEALITGTYVPNKIELGGPNTPAVLLTGANMGGKSSTVRAIALVVVLAHIGSFVPCDAAEMSCHDSIATRMGAYDNMFRGKSTFLVEAEETAQILRTCTSRTLVILDEFGRGTSTLDGTALAYAVLQSLLERGTIHCPHLLFITHYTTLGTLSSRFPNVVRNMHMATLESGDGDVENLNVVFLHELRDGLAAQSLGIHVAALVGMPRNVIEKAIKISKEQREHDEEMAKRRKAARYARMLQAVYLSPGIDALVFVSSEASDLRSN</sequence>
<dbReference type="PANTHER" id="PTHR11361">
    <property type="entry name" value="DNA MISMATCH REPAIR PROTEIN MUTS FAMILY MEMBER"/>
    <property type="match status" value="1"/>
</dbReference>
<dbReference type="Gene3D" id="3.40.1170.10">
    <property type="entry name" value="DNA repair protein MutS, domain I"/>
    <property type="match status" value="1"/>
</dbReference>
<dbReference type="PIRSF" id="PIRSF037677">
    <property type="entry name" value="DNA_mis_repair_Msh6"/>
    <property type="match status" value="1"/>
</dbReference>
<proteinExistence type="inferred from homology"/>
<dbReference type="GO" id="GO:0005634">
    <property type="term" value="C:nucleus"/>
    <property type="evidence" value="ECO:0007669"/>
    <property type="project" value="TreeGrafter"/>
</dbReference>
<dbReference type="EMBL" id="CP119877">
    <property type="protein sequence ID" value="WFD33482.1"/>
    <property type="molecule type" value="Genomic_DNA"/>
</dbReference>
<dbReference type="SUPFAM" id="SSF52540">
    <property type="entry name" value="P-loop containing nucleoside triphosphate hydrolases"/>
    <property type="match status" value="1"/>
</dbReference>
<dbReference type="GO" id="GO:0030983">
    <property type="term" value="F:mismatched DNA binding"/>
    <property type="evidence" value="ECO:0007669"/>
    <property type="project" value="InterPro"/>
</dbReference>
<dbReference type="AlphaFoldDB" id="A0AAF0ER62"/>
<dbReference type="InterPro" id="IPR045076">
    <property type="entry name" value="MutS"/>
</dbReference>
<evidence type="ECO:0000259" key="9">
    <source>
        <dbReference type="PROSITE" id="PS00486"/>
    </source>
</evidence>
<feature type="domain" description="DNA mismatch repair proteins mutS family" evidence="9">
    <location>
        <begin position="701"/>
        <end position="717"/>
    </location>
</feature>
<dbReference type="GO" id="GO:0140664">
    <property type="term" value="F:ATP-dependent DNA damage sensor activity"/>
    <property type="evidence" value="ECO:0007669"/>
    <property type="project" value="InterPro"/>
</dbReference>
<dbReference type="Gene3D" id="1.10.1420.10">
    <property type="match status" value="2"/>
</dbReference>
<dbReference type="Proteomes" id="UP001219933">
    <property type="component" value="Chromosome 1"/>
</dbReference>
<dbReference type="PROSITE" id="PS00486">
    <property type="entry name" value="DNA_MISMATCH_REPAIR_2"/>
    <property type="match status" value="1"/>
</dbReference>
<dbReference type="Pfam" id="PF01624">
    <property type="entry name" value="MutS_I"/>
    <property type="match status" value="1"/>
</dbReference>
<dbReference type="InterPro" id="IPR027417">
    <property type="entry name" value="P-loop_NTPase"/>
</dbReference>
<dbReference type="InterPro" id="IPR017261">
    <property type="entry name" value="DNA_mismatch_repair_MutS/MSH"/>
</dbReference>
<dbReference type="PANTHER" id="PTHR11361:SF150">
    <property type="entry name" value="DNA MISMATCH REPAIR PROTEIN MSH6"/>
    <property type="match status" value="1"/>
</dbReference>
<keyword evidence="11" id="KW-1185">Reference proteome</keyword>
<dbReference type="SMART" id="SM00534">
    <property type="entry name" value="MUTSac"/>
    <property type="match status" value="1"/>
</dbReference>
<protein>
    <recommendedName>
        <fullName evidence="7">MutS protein homolog 3</fullName>
    </recommendedName>
</protein>
<keyword evidence="5" id="KW-0238">DNA-binding</keyword>
<dbReference type="FunFam" id="1.10.1420.10:FF:000004">
    <property type="entry name" value="DNA mismatch repair protein Msh3"/>
    <property type="match status" value="1"/>
</dbReference>
<keyword evidence="6" id="KW-0234">DNA repair</keyword>
<dbReference type="InterPro" id="IPR000432">
    <property type="entry name" value="DNA_mismatch_repair_MutS_C"/>
</dbReference>
<dbReference type="Gene3D" id="3.40.50.300">
    <property type="entry name" value="P-loop containing nucleotide triphosphate hydrolases"/>
    <property type="match status" value="1"/>
</dbReference>
<dbReference type="GO" id="GO:0006298">
    <property type="term" value="P:mismatch repair"/>
    <property type="evidence" value="ECO:0007669"/>
    <property type="project" value="InterPro"/>
</dbReference>
<evidence type="ECO:0000256" key="1">
    <source>
        <dbReference type="ARBA" id="ARBA00007094"/>
    </source>
</evidence>
<dbReference type="Pfam" id="PF05190">
    <property type="entry name" value="MutS_IV"/>
    <property type="match status" value="1"/>
</dbReference>
<dbReference type="SUPFAM" id="SSF48334">
    <property type="entry name" value="DNA repair protein MutS, domain III"/>
    <property type="match status" value="1"/>
</dbReference>
<evidence type="ECO:0000256" key="8">
    <source>
        <dbReference type="SAM" id="MobiDB-lite"/>
    </source>
</evidence>
<keyword evidence="3" id="KW-0227">DNA damage</keyword>
<feature type="region of interest" description="Disordered" evidence="8">
    <location>
        <begin position="1"/>
        <end position="46"/>
    </location>
</feature>
<dbReference type="InterPro" id="IPR007695">
    <property type="entry name" value="DNA_mismatch_repair_MutS-lik_N"/>
</dbReference>
<evidence type="ECO:0000256" key="3">
    <source>
        <dbReference type="ARBA" id="ARBA00022763"/>
    </source>
</evidence>
<dbReference type="SUPFAM" id="SSF55271">
    <property type="entry name" value="DNA repair protein MutS, domain I"/>
    <property type="match status" value="1"/>
</dbReference>
<dbReference type="InterPro" id="IPR007861">
    <property type="entry name" value="DNA_mismatch_repair_MutS_clamp"/>
</dbReference>
<evidence type="ECO:0000256" key="6">
    <source>
        <dbReference type="ARBA" id="ARBA00023204"/>
    </source>
</evidence>
<dbReference type="InterPro" id="IPR036187">
    <property type="entry name" value="DNA_mismatch_repair_MutS_sf"/>
</dbReference>
<evidence type="ECO:0000313" key="11">
    <source>
        <dbReference type="Proteomes" id="UP001219933"/>
    </source>
</evidence>